<reference evidence="1" key="2">
    <citation type="journal article" date="2015" name="Fish Shellfish Immunol.">
        <title>Early steps in the European eel (Anguilla anguilla)-Vibrio vulnificus interaction in the gills: Role of the RtxA13 toxin.</title>
        <authorList>
            <person name="Callol A."/>
            <person name="Pajuelo D."/>
            <person name="Ebbesson L."/>
            <person name="Teles M."/>
            <person name="MacKenzie S."/>
            <person name="Amaro C."/>
        </authorList>
    </citation>
    <scope>NUCLEOTIDE SEQUENCE</scope>
</reference>
<protein>
    <submittedName>
        <fullName evidence="1">Uncharacterized protein</fullName>
    </submittedName>
</protein>
<sequence>MNGAPRFTSRTPQASRLPVLLQEEDLRAAGARIRPAHSQNVNNDANRI</sequence>
<name>A0A0E9V6U6_ANGAN</name>
<evidence type="ECO:0000313" key="1">
    <source>
        <dbReference type="EMBL" id="JAH72963.1"/>
    </source>
</evidence>
<dbReference type="AlphaFoldDB" id="A0A0E9V6U6"/>
<dbReference type="EMBL" id="GBXM01035614">
    <property type="protein sequence ID" value="JAH72963.1"/>
    <property type="molecule type" value="Transcribed_RNA"/>
</dbReference>
<organism evidence="1">
    <name type="scientific">Anguilla anguilla</name>
    <name type="common">European freshwater eel</name>
    <name type="synonym">Muraena anguilla</name>
    <dbReference type="NCBI Taxonomy" id="7936"/>
    <lineage>
        <taxon>Eukaryota</taxon>
        <taxon>Metazoa</taxon>
        <taxon>Chordata</taxon>
        <taxon>Craniata</taxon>
        <taxon>Vertebrata</taxon>
        <taxon>Euteleostomi</taxon>
        <taxon>Actinopterygii</taxon>
        <taxon>Neopterygii</taxon>
        <taxon>Teleostei</taxon>
        <taxon>Anguilliformes</taxon>
        <taxon>Anguillidae</taxon>
        <taxon>Anguilla</taxon>
    </lineage>
</organism>
<reference evidence="1" key="1">
    <citation type="submission" date="2014-11" db="EMBL/GenBank/DDBJ databases">
        <authorList>
            <person name="Amaro Gonzalez C."/>
        </authorList>
    </citation>
    <scope>NUCLEOTIDE SEQUENCE</scope>
</reference>
<accession>A0A0E9V6U6</accession>
<proteinExistence type="predicted"/>